<gene>
    <name evidence="1" type="ORF">BJ138DRAFT_1109913</name>
</gene>
<proteinExistence type="predicted"/>
<protein>
    <submittedName>
        <fullName evidence="1">Uncharacterized protein</fullName>
    </submittedName>
</protein>
<dbReference type="EMBL" id="MU267603">
    <property type="protein sequence ID" value="KAH7915236.1"/>
    <property type="molecule type" value="Genomic_DNA"/>
</dbReference>
<organism evidence="1 2">
    <name type="scientific">Hygrophoropsis aurantiaca</name>
    <dbReference type="NCBI Taxonomy" id="72124"/>
    <lineage>
        <taxon>Eukaryota</taxon>
        <taxon>Fungi</taxon>
        <taxon>Dikarya</taxon>
        <taxon>Basidiomycota</taxon>
        <taxon>Agaricomycotina</taxon>
        <taxon>Agaricomycetes</taxon>
        <taxon>Agaricomycetidae</taxon>
        <taxon>Boletales</taxon>
        <taxon>Coniophorineae</taxon>
        <taxon>Hygrophoropsidaceae</taxon>
        <taxon>Hygrophoropsis</taxon>
    </lineage>
</organism>
<name>A0ACB8APH6_9AGAM</name>
<keyword evidence="2" id="KW-1185">Reference proteome</keyword>
<reference evidence="1" key="1">
    <citation type="journal article" date="2021" name="New Phytol.">
        <title>Evolutionary innovations through gain and loss of genes in the ectomycorrhizal Boletales.</title>
        <authorList>
            <person name="Wu G."/>
            <person name="Miyauchi S."/>
            <person name="Morin E."/>
            <person name="Kuo A."/>
            <person name="Drula E."/>
            <person name="Varga T."/>
            <person name="Kohler A."/>
            <person name="Feng B."/>
            <person name="Cao Y."/>
            <person name="Lipzen A."/>
            <person name="Daum C."/>
            <person name="Hundley H."/>
            <person name="Pangilinan J."/>
            <person name="Johnson J."/>
            <person name="Barry K."/>
            <person name="LaButti K."/>
            <person name="Ng V."/>
            <person name="Ahrendt S."/>
            <person name="Min B."/>
            <person name="Choi I.G."/>
            <person name="Park H."/>
            <person name="Plett J.M."/>
            <person name="Magnuson J."/>
            <person name="Spatafora J.W."/>
            <person name="Nagy L.G."/>
            <person name="Henrissat B."/>
            <person name="Grigoriev I.V."/>
            <person name="Yang Z.L."/>
            <person name="Xu J."/>
            <person name="Martin F.M."/>
        </authorList>
    </citation>
    <scope>NUCLEOTIDE SEQUENCE</scope>
    <source>
        <strain evidence="1">ATCC 28755</strain>
    </source>
</reference>
<evidence type="ECO:0000313" key="1">
    <source>
        <dbReference type="EMBL" id="KAH7915236.1"/>
    </source>
</evidence>
<comment type="caution">
    <text evidence="1">The sequence shown here is derived from an EMBL/GenBank/DDBJ whole genome shotgun (WGS) entry which is preliminary data.</text>
</comment>
<dbReference type="Proteomes" id="UP000790377">
    <property type="component" value="Unassembled WGS sequence"/>
</dbReference>
<evidence type="ECO:0000313" key="2">
    <source>
        <dbReference type="Proteomes" id="UP000790377"/>
    </source>
</evidence>
<sequence length="552" mass="60694">MVGPIRTSDTPAEDGVKPPRPPNAWILYRSDKLKSLPPTEHRRAQAEVSRLISNMWRSESDVVKLEYERRADARKAEHQRLYPNYRFQPVKREDKERAREEKKLAKERARAESKRGKARHSPYATPPVAGPSGSQHHLAAPQPQYMAMYNPEQRYGRDGPSPPLSAASSPNDTSSVSESHGQESLSLPQSAAASTNASPNPNFMALPQGNYAIHPRLMMPQGYTAQSQAPSPMPNSSATLPTPVEQTPVAGPSQWIPPQQQYAAQPLRLPAELATPDWSNPSDSQQTFDSQQPFDSQQTFDPSQGLDPQETLIPQINEFVNFDIPVLQNGDSYEQWQQSLETDPNMFSMESLMGMSSGVFSLTDMSPSDLLMNPSGELTVSLGQMMPPSSFNDEFFAGFDLNAAFAAEGSTSLSSNNGIGPTDPPPTAEDIAALISSGMSGPAYPMPVQQRQPSLFTQDVLSFLDIDGGEHANQQQNQHQTQEVAQQVRTHVPQQSHPMPILEQMSTNTQVPARGQYVPPTGAMYSSTRRVAASWKASFAMQDPPVEAESWN</sequence>
<accession>A0ACB8APH6</accession>